<dbReference type="AlphaFoldDB" id="A0A2T4UB61"/>
<comment type="caution">
    <text evidence="1">The sequence shown here is derived from an EMBL/GenBank/DDBJ whole genome shotgun (WGS) entry which is preliminary data.</text>
</comment>
<dbReference type="Proteomes" id="UP000240739">
    <property type="component" value="Unassembled WGS sequence"/>
</dbReference>
<evidence type="ECO:0000313" key="1">
    <source>
        <dbReference type="EMBL" id="PTL54100.1"/>
    </source>
</evidence>
<keyword evidence="2" id="KW-1185">Reference proteome</keyword>
<gene>
    <name evidence="1" type="ORF">C7Y72_22040</name>
</gene>
<organism evidence="1 2">
    <name type="scientific">Paraconexibacter algicola</name>
    <dbReference type="NCBI Taxonomy" id="2133960"/>
    <lineage>
        <taxon>Bacteria</taxon>
        <taxon>Bacillati</taxon>
        <taxon>Actinomycetota</taxon>
        <taxon>Thermoleophilia</taxon>
        <taxon>Solirubrobacterales</taxon>
        <taxon>Paraconexibacteraceae</taxon>
        <taxon>Paraconexibacter</taxon>
    </lineage>
</organism>
<reference evidence="1 2" key="1">
    <citation type="submission" date="2018-03" db="EMBL/GenBank/DDBJ databases">
        <title>Aquarubrobacter algicola gen. nov., sp. nov., a novel actinobacterium isolated from shallow eutrophic lake during the end of cyanobacterial harmful algal blooms.</title>
        <authorList>
            <person name="Chun S.J."/>
        </authorList>
    </citation>
    <scope>NUCLEOTIDE SEQUENCE [LARGE SCALE GENOMIC DNA]</scope>
    <source>
        <strain evidence="1 2">Seoho-28</strain>
    </source>
</reference>
<evidence type="ECO:0000313" key="2">
    <source>
        <dbReference type="Proteomes" id="UP000240739"/>
    </source>
</evidence>
<name>A0A2T4UB61_9ACTN</name>
<proteinExistence type="predicted"/>
<accession>A0A2T4UB61</accession>
<dbReference type="EMBL" id="PYYB01000006">
    <property type="protein sequence ID" value="PTL54100.1"/>
    <property type="molecule type" value="Genomic_DNA"/>
</dbReference>
<protein>
    <submittedName>
        <fullName evidence="1">Uncharacterized protein</fullName>
    </submittedName>
</protein>
<sequence>MASELTAENLDRVLTWLMGLDRPLQMGLTPEARVDELGLTEPEVDDLLREAVSLGLLRADRADYGHTVRWVRLELTPAGLRHCGQWPPQGREHHAGPWDDGDWGRTCVPILRRVQSSGFRGDLLPGLYVGASPEQWRQTLAAHALREAGYLDGSDQDNRAISALRVSALGREALDPRPRDPLDEAILLLRSSATSAVVQAVEVALGNRLRALDEHHSESRAERSAPRLLSTLNDELTGKNGPQLYGKHWKKTIEAVLAVRNEYAHGRGDALPDDVAVWVISTVRLLLAELPLPDPG</sequence>